<keyword evidence="1" id="KW-0472">Membrane</keyword>
<keyword evidence="1" id="KW-0812">Transmembrane</keyword>
<accession>A0A1V0SAY5</accession>
<keyword evidence="1" id="KW-1133">Transmembrane helix</keyword>
<proteinExistence type="predicted"/>
<evidence type="ECO:0000313" key="2">
    <source>
        <dbReference type="EMBL" id="ARF08877.1"/>
    </source>
</evidence>
<protein>
    <submittedName>
        <fullName evidence="2">Uncharacterized protein</fullName>
    </submittedName>
</protein>
<feature type="transmembrane region" description="Helical" evidence="1">
    <location>
        <begin position="97"/>
        <end position="116"/>
    </location>
</feature>
<dbReference type="EMBL" id="KY684083">
    <property type="protein sequence ID" value="ARF08877.1"/>
    <property type="molecule type" value="Genomic_DNA"/>
</dbReference>
<organism evidence="2">
    <name type="scientific">Catovirus CTV1</name>
    <dbReference type="NCBI Taxonomy" id="1977631"/>
    <lineage>
        <taxon>Viruses</taxon>
        <taxon>Varidnaviria</taxon>
        <taxon>Bamfordvirae</taxon>
        <taxon>Nucleocytoviricota</taxon>
        <taxon>Megaviricetes</taxon>
        <taxon>Imitervirales</taxon>
        <taxon>Mimiviridae</taxon>
        <taxon>Klosneuvirinae</taxon>
        <taxon>Catovirus</taxon>
    </lineage>
</organism>
<evidence type="ECO:0000256" key="1">
    <source>
        <dbReference type="SAM" id="Phobius"/>
    </source>
</evidence>
<sequence>MGFISDVVLAIPFGIIYYFFIDKIITVYLNDLPYTEKYQKSLIYIFVIGLIGLVLAFTLFKNNNWFKNRALSYGLIFGSCLLIFYSIITNWNKMDDITKIVVFSILLGLLVCYYYYSGEESGTSKKTIKKSKKSRKQYIYANNI</sequence>
<feature type="transmembrane region" description="Helical" evidence="1">
    <location>
        <begin position="72"/>
        <end position="91"/>
    </location>
</feature>
<name>A0A1V0SAY5_9VIRU</name>
<gene>
    <name evidence="2" type="ORF">Catovirus_1_927</name>
</gene>
<reference evidence="2" key="1">
    <citation type="journal article" date="2017" name="Science">
        <title>Giant viruses with an expanded complement of translation system components.</title>
        <authorList>
            <person name="Schulz F."/>
            <person name="Yutin N."/>
            <person name="Ivanova N.N."/>
            <person name="Ortega D.R."/>
            <person name="Lee T.K."/>
            <person name="Vierheilig J."/>
            <person name="Daims H."/>
            <person name="Horn M."/>
            <person name="Wagner M."/>
            <person name="Jensen G.J."/>
            <person name="Kyrpides N.C."/>
            <person name="Koonin E.V."/>
            <person name="Woyke T."/>
        </authorList>
    </citation>
    <scope>NUCLEOTIDE SEQUENCE</scope>
    <source>
        <strain evidence="2">CTV1</strain>
    </source>
</reference>
<feature type="transmembrane region" description="Helical" evidence="1">
    <location>
        <begin position="7"/>
        <end position="29"/>
    </location>
</feature>
<feature type="transmembrane region" description="Helical" evidence="1">
    <location>
        <begin position="41"/>
        <end position="60"/>
    </location>
</feature>